<accession>A0AA43W105</accession>
<evidence type="ECO:0000256" key="1">
    <source>
        <dbReference type="SAM" id="Phobius"/>
    </source>
</evidence>
<dbReference type="Proteomes" id="UP000448908">
    <property type="component" value="Unassembled WGS sequence"/>
</dbReference>
<reference evidence="2" key="2">
    <citation type="submission" date="2022-01" db="EMBL/GenBank/DDBJ databases">
        <title>Novel bile acid biosynthetic pathways are enriched in the microbiome of centenarians.</title>
        <authorList>
            <person name="Sato Y."/>
            <person name="Atarashi K."/>
            <person name="Plichta R.D."/>
            <person name="Arai Y."/>
            <person name="Sasajima S."/>
            <person name="Kearney M.S."/>
            <person name="Suda W."/>
            <person name="Takeshita K."/>
            <person name="Sasaki T."/>
            <person name="Okamoto S."/>
            <person name="Skelly N.A."/>
            <person name="Okamura Y."/>
            <person name="Vlamakis H."/>
            <person name="Li Y."/>
            <person name="Tanoue T."/>
            <person name="Takei H."/>
            <person name="Nittono H."/>
            <person name="Narushima S."/>
            <person name="Irie J."/>
            <person name="Itoh H."/>
            <person name="Moriya K."/>
            <person name="Sugiura Y."/>
            <person name="Suematsu M."/>
            <person name="Moritoki N."/>
            <person name="Shibata S."/>
            <person name="Littman R.D."/>
            <person name="Fischbach A.M."/>
            <person name="Uwamino Y."/>
            <person name="Inoue T."/>
            <person name="Honda A."/>
            <person name="Hattori M."/>
            <person name="Murai T."/>
            <person name="Xavier J.R."/>
            <person name="Hirose N."/>
            <person name="Honda K."/>
        </authorList>
    </citation>
    <scope>NUCLEOTIDE SEQUENCE</scope>
    <source>
        <strain evidence="2">CE91-St3</strain>
    </source>
</reference>
<organism evidence="3 4">
    <name type="scientific">Parabacteroides merdae</name>
    <dbReference type="NCBI Taxonomy" id="46503"/>
    <lineage>
        <taxon>Bacteria</taxon>
        <taxon>Pseudomonadati</taxon>
        <taxon>Bacteroidota</taxon>
        <taxon>Bacteroidia</taxon>
        <taxon>Bacteroidales</taxon>
        <taxon>Tannerellaceae</taxon>
        <taxon>Parabacteroides</taxon>
    </lineage>
</organism>
<dbReference type="RefSeq" id="WP_005633270.1">
    <property type="nucleotide sequence ID" value="NZ_BAABYG010000001.1"/>
</dbReference>
<feature type="transmembrane region" description="Helical" evidence="1">
    <location>
        <begin position="37"/>
        <end position="56"/>
    </location>
</feature>
<evidence type="ECO:0000313" key="2">
    <source>
        <dbReference type="EMBL" id="GKH74292.1"/>
    </source>
</evidence>
<feature type="transmembrane region" description="Helical" evidence="1">
    <location>
        <begin position="103"/>
        <end position="127"/>
    </location>
</feature>
<keyword evidence="1" id="KW-0472">Membrane</keyword>
<proteinExistence type="predicted"/>
<dbReference type="GeneID" id="93517184"/>
<gene>
    <name evidence="2" type="ORF">CE91St3_41550</name>
    <name evidence="3" type="ORF">GMD92_03500</name>
</gene>
<keyword evidence="1" id="KW-0812">Transmembrane</keyword>
<feature type="transmembrane region" description="Helical" evidence="1">
    <location>
        <begin position="6"/>
        <end position="25"/>
    </location>
</feature>
<protein>
    <recommendedName>
        <fullName evidence="5">Peptidase M56 domain-containing protein</fullName>
    </recommendedName>
</protein>
<dbReference type="AlphaFoldDB" id="A0AA43W105"/>
<evidence type="ECO:0008006" key="5">
    <source>
        <dbReference type="Google" id="ProtNLM"/>
    </source>
</evidence>
<comment type="caution">
    <text evidence="3">The sequence shown here is derived from an EMBL/GenBank/DDBJ whole genome shotgun (WGS) entry which is preliminary data.</text>
</comment>
<evidence type="ECO:0000313" key="3">
    <source>
        <dbReference type="EMBL" id="MTU68168.1"/>
    </source>
</evidence>
<dbReference type="EMBL" id="WNDA01000004">
    <property type="protein sequence ID" value="MTU68168.1"/>
    <property type="molecule type" value="Genomic_DNA"/>
</dbReference>
<keyword evidence="1" id="KW-1133">Transmembrane helix</keyword>
<evidence type="ECO:0000313" key="4">
    <source>
        <dbReference type="Proteomes" id="UP000448908"/>
    </source>
</evidence>
<sequence>MDAFLLYILKSGICLTVFYVCFKALFSNDTFFRFNRWILLVGTGVCMLLPLCRIQTARPFPLSRPVSQLEIVFYEEEMKAFPVPESKEEITIPTEQRNISVPWTGIIGIAFLTGSGICLTTTILSFGKMYQLTRKNRKLKQGKYTLILTPDPVSPFSWGRYIFLSENDYRNHPNEILMHEKMHLRYNHSVDLIYMKRFFFCNGLILPYGY</sequence>
<dbReference type="Proteomes" id="UP001055114">
    <property type="component" value="Unassembled WGS sequence"/>
</dbReference>
<reference evidence="3 4" key="1">
    <citation type="journal article" date="2019" name="Nat. Med.">
        <title>A library of human gut bacterial isolates paired with longitudinal multiomics data enables mechanistic microbiome research.</title>
        <authorList>
            <person name="Poyet M."/>
            <person name="Groussin M."/>
            <person name="Gibbons S.M."/>
            <person name="Avila-Pacheco J."/>
            <person name="Jiang X."/>
            <person name="Kearney S.M."/>
            <person name="Perrotta A.R."/>
            <person name="Berdy B."/>
            <person name="Zhao S."/>
            <person name="Lieberman T.D."/>
            <person name="Swanson P.K."/>
            <person name="Smith M."/>
            <person name="Roesemann S."/>
            <person name="Alexander J.E."/>
            <person name="Rich S.A."/>
            <person name="Livny J."/>
            <person name="Vlamakis H."/>
            <person name="Clish C."/>
            <person name="Bullock K."/>
            <person name="Deik A."/>
            <person name="Scott J."/>
            <person name="Pierce K.A."/>
            <person name="Xavier R.J."/>
            <person name="Alm E.J."/>
        </authorList>
    </citation>
    <scope>NUCLEOTIDE SEQUENCE [LARGE SCALE GENOMIC DNA]</scope>
    <source>
        <strain evidence="3 4">BIOML-A16</strain>
    </source>
</reference>
<dbReference type="EMBL" id="BQNZ01000008">
    <property type="protein sequence ID" value="GKH74292.1"/>
    <property type="molecule type" value="Genomic_DNA"/>
</dbReference>
<name>A0AA43W105_9BACT</name>